<dbReference type="PANTHER" id="PTHR22997">
    <property type="entry name" value="PIH1 DOMAIN-CONTAINING PROTEIN 1"/>
    <property type="match status" value="1"/>
</dbReference>
<sequence>MPLIEELPESPSSYYGGNNNVASRDTASKAAAEAAKAKGFDLARALKGAGSSSSSRSRKNGGRGVEEEESACLSRGDGKYENGTHFTKVRMANGTEAMQIGPNAFATDEAEETMKQLQAMGAFGNKGKEGAQPSAKPNTATTAMPKAGPMPPPPAPQQTRTAAANQQNKPAMGPSETSSPFDFQKMASWLHGEQQANKSDVEISQERVRALDDQLDDTENSRGGGSTFALGTLTPDFEVSRDDAARTLTVEVVMPNASGPADVDLDVTKDELRITPAASAPRDARYRLKAKLPAKVVPDSARAKWVKSKKKLKITLALLASAPPPTTAKTTKPAVPAPLSKAEALRGRCVVDYAKFDAIDPDCD</sequence>
<proteinExistence type="inferred from homology"/>
<comment type="caution">
    <text evidence="4">The sequence shown here is derived from an EMBL/GenBank/DDBJ whole genome shotgun (WGS) entry which is preliminary data.</text>
</comment>
<gene>
    <name evidence="4" type="ORF">PPROV_000357000</name>
</gene>
<dbReference type="InterPro" id="IPR041442">
    <property type="entry name" value="PIH1D1/2/3_CS-like"/>
</dbReference>
<dbReference type="OrthoDB" id="547989at2759"/>
<evidence type="ECO:0000313" key="4">
    <source>
        <dbReference type="EMBL" id="GHP04818.1"/>
    </source>
</evidence>
<feature type="compositionally biased region" description="Polar residues" evidence="2">
    <location>
        <begin position="10"/>
        <end position="21"/>
    </location>
</feature>
<keyword evidence="5" id="KW-1185">Reference proteome</keyword>
<comment type="similarity">
    <text evidence="1">Belongs to the PIH1 family.</text>
</comment>
<dbReference type="GO" id="GO:0005737">
    <property type="term" value="C:cytoplasm"/>
    <property type="evidence" value="ECO:0007669"/>
    <property type="project" value="TreeGrafter"/>
</dbReference>
<evidence type="ECO:0000259" key="3">
    <source>
        <dbReference type="Pfam" id="PF18201"/>
    </source>
</evidence>
<feature type="region of interest" description="Disordered" evidence="2">
    <location>
        <begin position="1"/>
        <end position="21"/>
    </location>
</feature>
<feature type="region of interest" description="Disordered" evidence="2">
    <location>
        <begin position="124"/>
        <end position="181"/>
    </location>
</feature>
<feature type="region of interest" description="Disordered" evidence="2">
    <location>
        <begin position="45"/>
        <end position="83"/>
    </location>
</feature>
<evidence type="ECO:0000256" key="1">
    <source>
        <dbReference type="ARBA" id="ARBA00008511"/>
    </source>
</evidence>
<reference evidence="4" key="1">
    <citation type="submission" date="2020-10" db="EMBL/GenBank/DDBJ databases">
        <title>Unveiling of a novel bifunctional photoreceptor, Dualchrome1, isolated from a cosmopolitan green alga.</title>
        <authorList>
            <person name="Suzuki S."/>
            <person name="Kawachi M."/>
        </authorList>
    </citation>
    <scope>NUCLEOTIDE SEQUENCE</scope>
    <source>
        <strain evidence="4">NIES 2893</strain>
    </source>
</reference>
<dbReference type="Pfam" id="PF18201">
    <property type="entry name" value="PIH1_CS"/>
    <property type="match status" value="1"/>
</dbReference>
<dbReference type="PANTHER" id="PTHR22997:SF0">
    <property type="entry name" value="PIH1 DOMAIN-CONTAINING PROTEIN 1"/>
    <property type="match status" value="1"/>
</dbReference>
<dbReference type="EMBL" id="BNJQ01000008">
    <property type="protein sequence ID" value="GHP04818.1"/>
    <property type="molecule type" value="Genomic_DNA"/>
</dbReference>
<feature type="compositionally biased region" description="Low complexity" evidence="2">
    <location>
        <begin position="45"/>
        <end position="55"/>
    </location>
</feature>
<evidence type="ECO:0000256" key="2">
    <source>
        <dbReference type="SAM" id="MobiDB-lite"/>
    </source>
</evidence>
<protein>
    <recommendedName>
        <fullName evidence="3">PIH1D1/2/3 CS-like domain-containing protein</fullName>
    </recommendedName>
</protein>
<feature type="compositionally biased region" description="Polar residues" evidence="2">
    <location>
        <begin position="165"/>
        <end position="181"/>
    </location>
</feature>
<organism evidence="4 5">
    <name type="scientific">Pycnococcus provasolii</name>
    <dbReference type="NCBI Taxonomy" id="41880"/>
    <lineage>
        <taxon>Eukaryota</taxon>
        <taxon>Viridiplantae</taxon>
        <taxon>Chlorophyta</taxon>
        <taxon>Pseudoscourfieldiophyceae</taxon>
        <taxon>Pseudoscourfieldiales</taxon>
        <taxon>Pycnococcaceae</taxon>
        <taxon>Pycnococcus</taxon>
    </lineage>
</organism>
<dbReference type="InterPro" id="IPR050734">
    <property type="entry name" value="PIH1/Kintoun_subfamily"/>
</dbReference>
<feature type="domain" description="PIH1D1/2/3 CS-like" evidence="3">
    <location>
        <begin position="241"/>
        <end position="317"/>
    </location>
</feature>
<dbReference type="AlphaFoldDB" id="A0A830HDJ2"/>
<dbReference type="Proteomes" id="UP000660262">
    <property type="component" value="Unassembled WGS sequence"/>
</dbReference>
<evidence type="ECO:0000313" key="5">
    <source>
        <dbReference type="Proteomes" id="UP000660262"/>
    </source>
</evidence>
<accession>A0A830HDJ2</accession>
<name>A0A830HDJ2_9CHLO</name>